<evidence type="ECO:0000313" key="3">
    <source>
        <dbReference type="Proteomes" id="UP000596742"/>
    </source>
</evidence>
<evidence type="ECO:0000256" key="1">
    <source>
        <dbReference type="SAM" id="MobiDB-lite"/>
    </source>
</evidence>
<evidence type="ECO:0000313" key="2">
    <source>
        <dbReference type="EMBL" id="VDI25996.1"/>
    </source>
</evidence>
<sequence>MARWIDRFSYVVSSHSDPTLLKTEDGTSTRPVSRLTALSTPNPVNKEAETESDMEEEKKEQNLHIEWKWLVLDEDHVDTLMGVKILTQYWTILKFYCLANGQRIHLASGMRLIFEVDNLSQASPGYYK</sequence>
<organism evidence="2 3">
    <name type="scientific">Mytilus galloprovincialis</name>
    <name type="common">Mediterranean mussel</name>
    <dbReference type="NCBI Taxonomy" id="29158"/>
    <lineage>
        <taxon>Eukaryota</taxon>
        <taxon>Metazoa</taxon>
        <taxon>Spiralia</taxon>
        <taxon>Lophotrochozoa</taxon>
        <taxon>Mollusca</taxon>
        <taxon>Bivalvia</taxon>
        <taxon>Autobranchia</taxon>
        <taxon>Pteriomorphia</taxon>
        <taxon>Mytilida</taxon>
        <taxon>Mytiloidea</taxon>
        <taxon>Mytilidae</taxon>
        <taxon>Mytilinae</taxon>
        <taxon>Mytilus</taxon>
    </lineage>
</organism>
<dbReference type="Proteomes" id="UP000596742">
    <property type="component" value="Unassembled WGS sequence"/>
</dbReference>
<dbReference type="InterPro" id="IPR027417">
    <property type="entry name" value="P-loop_NTPase"/>
</dbReference>
<comment type="caution">
    <text evidence="2">The sequence shown here is derived from an EMBL/GenBank/DDBJ whole genome shotgun (WGS) entry which is preliminary data.</text>
</comment>
<dbReference type="Gene3D" id="3.40.50.300">
    <property type="entry name" value="P-loop containing nucleotide triphosphate hydrolases"/>
    <property type="match status" value="1"/>
</dbReference>
<dbReference type="AlphaFoldDB" id="A0A8B6DYF0"/>
<protein>
    <submittedName>
        <fullName evidence="2">Uncharacterized protein</fullName>
    </submittedName>
</protein>
<proteinExistence type="predicted"/>
<name>A0A8B6DYF0_MYTGA</name>
<accession>A0A8B6DYF0</accession>
<dbReference type="OrthoDB" id="447173at2759"/>
<gene>
    <name evidence="2" type="ORF">MGAL_10B068423</name>
</gene>
<reference evidence="2" key="1">
    <citation type="submission" date="2018-11" db="EMBL/GenBank/DDBJ databases">
        <authorList>
            <person name="Alioto T."/>
            <person name="Alioto T."/>
        </authorList>
    </citation>
    <scope>NUCLEOTIDE SEQUENCE</scope>
</reference>
<feature type="region of interest" description="Disordered" evidence="1">
    <location>
        <begin position="18"/>
        <end position="58"/>
    </location>
</feature>
<feature type="compositionally biased region" description="Polar residues" evidence="1">
    <location>
        <begin position="28"/>
        <end position="43"/>
    </location>
</feature>
<keyword evidence="3" id="KW-1185">Reference proteome</keyword>
<dbReference type="EMBL" id="UYJE01004212">
    <property type="protein sequence ID" value="VDI25996.1"/>
    <property type="molecule type" value="Genomic_DNA"/>
</dbReference>